<dbReference type="EMBL" id="JACGCI010000018">
    <property type="protein sequence ID" value="KAF6758658.1"/>
    <property type="molecule type" value="Genomic_DNA"/>
</dbReference>
<sequence>MSKIAESSTQRTTSRSAPFRNIPVDILSHIFFWARHKQAAQSGGNSRFYFLPPTRALMVVCRDWYAVLERHCRLYTTLVVQVEYMVGGRVMNAEAMQTVLARSGQCLLDVIVVPPYELIHGPHASTTPFDSIPWLMSNGLPARCKTLAFAMPEYPGENFFSLPSTIALPRLEEISISNFNDHHVSMEAFLGAPTLKRLSISYATEFFKAGRPVVQNIPWTNLQVIHFIESPCSPSDLYTLIQLSTSLTELKILCRDDGTYRPMPVVNTTLHTFHVKYKWEGPIDDRLFGIFELYTLSSLSSLGIYTKQVWWGSSRHRLNYMPSIVQNHPWVESFAIGGLDIEAAVLADSLARIPRLKTLSLGRFEQKGHMIATWYPSAFLTALVSAICPCLEKLVLIGARGTMSSLRTFARNRVRLRMIELQEWQYREAKYELRWLQEGGRVRVLATKAAFHELEGGGWLGNCM</sequence>
<dbReference type="Proteomes" id="UP000521943">
    <property type="component" value="Unassembled WGS sequence"/>
</dbReference>
<reference evidence="1 2" key="1">
    <citation type="submission" date="2020-07" db="EMBL/GenBank/DDBJ databases">
        <title>Comparative genomics of pyrophilous fungi reveals a link between fire events and developmental genes.</title>
        <authorList>
            <consortium name="DOE Joint Genome Institute"/>
            <person name="Steindorff A.S."/>
            <person name="Carver A."/>
            <person name="Calhoun S."/>
            <person name="Stillman K."/>
            <person name="Liu H."/>
            <person name="Lipzen A."/>
            <person name="Pangilinan J."/>
            <person name="Labutti K."/>
            <person name="Bruns T.D."/>
            <person name="Grigoriev I.V."/>
        </authorList>
    </citation>
    <scope>NUCLEOTIDE SEQUENCE [LARGE SCALE GENOMIC DNA]</scope>
    <source>
        <strain evidence="1 2">CBS 144469</strain>
    </source>
</reference>
<protein>
    <recommendedName>
        <fullName evidence="3">F-box domain-containing protein</fullName>
    </recommendedName>
</protein>
<name>A0A8H6M7F9_9AGAR</name>
<keyword evidence="2" id="KW-1185">Reference proteome</keyword>
<dbReference type="InterPro" id="IPR032675">
    <property type="entry name" value="LRR_dom_sf"/>
</dbReference>
<dbReference type="SUPFAM" id="SSF52047">
    <property type="entry name" value="RNI-like"/>
    <property type="match status" value="1"/>
</dbReference>
<organism evidence="1 2">
    <name type="scientific">Ephemerocybe angulata</name>
    <dbReference type="NCBI Taxonomy" id="980116"/>
    <lineage>
        <taxon>Eukaryota</taxon>
        <taxon>Fungi</taxon>
        <taxon>Dikarya</taxon>
        <taxon>Basidiomycota</taxon>
        <taxon>Agaricomycotina</taxon>
        <taxon>Agaricomycetes</taxon>
        <taxon>Agaricomycetidae</taxon>
        <taxon>Agaricales</taxon>
        <taxon>Agaricineae</taxon>
        <taxon>Psathyrellaceae</taxon>
        <taxon>Ephemerocybe</taxon>
    </lineage>
</organism>
<evidence type="ECO:0008006" key="3">
    <source>
        <dbReference type="Google" id="ProtNLM"/>
    </source>
</evidence>
<evidence type="ECO:0000313" key="1">
    <source>
        <dbReference type="EMBL" id="KAF6758658.1"/>
    </source>
</evidence>
<proteinExistence type="predicted"/>
<accession>A0A8H6M7F9</accession>
<evidence type="ECO:0000313" key="2">
    <source>
        <dbReference type="Proteomes" id="UP000521943"/>
    </source>
</evidence>
<dbReference type="Gene3D" id="3.80.10.10">
    <property type="entry name" value="Ribonuclease Inhibitor"/>
    <property type="match status" value="1"/>
</dbReference>
<comment type="caution">
    <text evidence="1">The sequence shown here is derived from an EMBL/GenBank/DDBJ whole genome shotgun (WGS) entry which is preliminary data.</text>
</comment>
<dbReference type="AlphaFoldDB" id="A0A8H6M7F9"/>
<gene>
    <name evidence="1" type="ORF">DFP72DRAFT_845014</name>
</gene>